<comment type="subcellular location">
    <subcellularLocation>
        <location evidence="2">Cell inner membrane</location>
        <topology evidence="2">Single-pass membrane protein</topology>
    </subcellularLocation>
</comment>
<dbReference type="GO" id="GO:0030244">
    <property type="term" value="P:cellulose biosynthetic process"/>
    <property type="evidence" value="ECO:0007669"/>
    <property type="project" value="UniProtKB-KW"/>
</dbReference>
<comment type="pathway">
    <text evidence="3 15">Glycan metabolism; bacterial cellulose biosynthesis.</text>
</comment>
<feature type="transmembrane region" description="Helical" evidence="15">
    <location>
        <begin position="723"/>
        <end position="746"/>
    </location>
</feature>
<comment type="subunit">
    <text evidence="5 15">Tightly associated with the cellulose synthase catalytic subunit.</text>
</comment>
<proteinExistence type="inferred from homology"/>
<sequence length="757" mass="84947">MNHWVSKQATSLACVLFAALLVGPTIGPVSAQESRMDNELSVLERFRPVTELPQWTERYAVGTMTSQAPLRISGVNSQMTIGFGGRFDRVVTGATLRLNYQTSPAIIDVVTQVRVLLNNEVTGVIPLRANDAGTNQSVTLRLDPRLFAQYNELRFELLSEVNVGQCTSASPSAWFEVLRNSELQLDYQQLKVADELAYFPEPWFDKNDFGSASLQFILPPQPERKETEALGIMASYFGMLADWRELKIEVLRMQREEPEWDEDWRLRWPRRHAIVMLTNDERPWALRNYPQVAAPQVEIIDNPAYPTYKLLVLAAPEAASLRDATATFVTGNRGLSGSSATINPMPIESREAYAAPRWISIDQPVRFADLVDHPSELERSASNRSPIQLELRLPPDLFTWQQYGIPIDLRFRYTPPIVRDESRMLVSVNNEFIKGFTMTEAGMENAEERVRVPLIDGGLFAENNVQIPSFKLGAINQLQFEFSFGSVSDACRVMPLQNARGAVDGNSLIDLRGYDHYVALPDVHLFAKTGFPFSKYDDLSRTRIVVPETLTDDIVQTLLTVVAKISSATGYPATQLTVTTIAELEPSTERDYLILGSSTLREWLERFGDEALQAQLQGHALSGQDNLLYQPELALQNSGPSAAVVGFQSPFSTQHSVIAITATTDSYLERVRAVFNNASSTDQFSGFMAVLTPARVDSYDTILPYYVGSLSWWKRFTYHLAQYPMVVTLLALLAVLILALSIVRVFQRRAQQRVVKK</sequence>
<dbReference type="GO" id="GO:0006011">
    <property type="term" value="P:UDP-alpha-D-glucose metabolic process"/>
    <property type="evidence" value="ECO:0007669"/>
    <property type="project" value="InterPro"/>
</dbReference>
<evidence type="ECO:0000256" key="14">
    <source>
        <dbReference type="ARBA" id="ARBA00033444"/>
    </source>
</evidence>
<evidence type="ECO:0000256" key="13">
    <source>
        <dbReference type="ARBA" id="ARBA00023136"/>
    </source>
</evidence>
<evidence type="ECO:0000313" key="16">
    <source>
        <dbReference type="EMBL" id="RUO39543.1"/>
    </source>
</evidence>
<keyword evidence="11 15" id="KW-0135">Cellulose biosynthesis</keyword>
<gene>
    <name evidence="16" type="ORF">CWE22_09605</name>
</gene>
<evidence type="ECO:0000256" key="9">
    <source>
        <dbReference type="ARBA" id="ARBA00022636"/>
    </source>
</evidence>
<dbReference type="EMBL" id="PIPR01000002">
    <property type="protein sequence ID" value="RUO39543.1"/>
    <property type="molecule type" value="Genomic_DNA"/>
</dbReference>
<dbReference type="Pfam" id="PF03170">
    <property type="entry name" value="BcsB"/>
    <property type="match status" value="1"/>
</dbReference>
<dbReference type="InterPro" id="IPR018513">
    <property type="entry name" value="Cell_synthase_bac"/>
</dbReference>
<keyword evidence="13 15" id="KW-0472">Membrane</keyword>
<evidence type="ECO:0000313" key="17">
    <source>
        <dbReference type="Proteomes" id="UP000287766"/>
    </source>
</evidence>
<comment type="caution">
    <text evidence="16">The sequence shown here is derived from an EMBL/GenBank/DDBJ whole genome shotgun (WGS) entry which is preliminary data.</text>
</comment>
<accession>A0A7Z6ZSM9</accession>
<keyword evidence="12 15" id="KW-1133">Transmembrane helix</keyword>
<evidence type="ECO:0000256" key="3">
    <source>
        <dbReference type="ARBA" id="ARBA00005186"/>
    </source>
</evidence>
<reference evidence="17" key="1">
    <citation type="journal article" date="2018" name="Front. Microbiol.">
        <title>Genome-Based Analysis Reveals the Taxonomy and Diversity of the Family Idiomarinaceae.</title>
        <authorList>
            <person name="Liu Y."/>
            <person name="Lai Q."/>
            <person name="Shao Z."/>
        </authorList>
    </citation>
    <scope>NUCLEOTIDE SEQUENCE [LARGE SCALE GENOMIC DNA]</scope>
    <source>
        <strain evidence="17">KYW314</strain>
    </source>
</reference>
<name>A0A7Z6ZSM9_9GAMM</name>
<keyword evidence="10 15" id="KW-0812">Transmembrane</keyword>
<keyword evidence="9 15" id="KW-0973">c-di-GMP</keyword>
<evidence type="ECO:0000256" key="4">
    <source>
        <dbReference type="ARBA" id="ARBA00010714"/>
    </source>
</evidence>
<keyword evidence="7 15" id="KW-1003">Cell membrane</keyword>
<dbReference type="InterPro" id="IPR003920">
    <property type="entry name" value="Cell_synth_B"/>
</dbReference>
<evidence type="ECO:0000256" key="12">
    <source>
        <dbReference type="ARBA" id="ARBA00022989"/>
    </source>
</evidence>
<organism evidence="16 17">
    <name type="scientific">Pseudidiomarina aestuarii</name>
    <dbReference type="NCBI Taxonomy" id="624146"/>
    <lineage>
        <taxon>Bacteria</taxon>
        <taxon>Pseudomonadati</taxon>
        <taxon>Pseudomonadota</taxon>
        <taxon>Gammaproteobacteria</taxon>
        <taxon>Alteromonadales</taxon>
        <taxon>Idiomarinaceae</taxon>
        <taxon>Pseudidiomarina</taxon>
    </lineage>
</organism>
<evidence type="ECO:0000256" key="6">
    <source>
        <dbReference type="ARBA" id="ARBA00021844"/>
    </source>
</evidence>
<dbReference type="Gene3D" id="2.60.120.260">
    <property type="entry name" value="Galactose-binding domain-like"/>
    <property type="match status" value="2"/>
</dbReference>
<comment type="function">
    <text evidence="1 15">Binds the cellulose synthase activator, bis-(3'-5') cyclic diguanylic acid (c-di-GMP).</text>
</comment>
<evidence type="ECO:0000256" key="1">
    <source>
        <dbReference type="ARBA" id="ARBA00002057"/>
    </source>
</evidence>
<dbReference type="PRINTS" id="PR01440">
    <property type="entry name" value="CELLSNTHASEB"/>
</dbReference>
<dbReference type="Proteomes" id="UP000287766">
    <property type="component" value="Unassembled WGS sequence"/>
</dbReference>
<dbReference type="AlphaFoldDB" id="A0A7Z6ZSM9"/>
<evidence type="ECO:0000256" key="15">
    <source>
        <dbReference type="RuleBase" id="RU365021"/>
    </source>
</evidence>
<dbReference type="UniPathway" id="UPA00694"/>
<evidence type="ECO:0000256" key="7">
    <source>
        <dbReference type="ARBA" id="ARBA00022475"/>
    </source>
</evidence>
<evidence type="ECO:0000256" key="5">
    <source>
        <dbReference type="ARBA" id="ARBA00011437"/>
    </source>
</evidence>
<dbReference type="GO" id="GO:0005886">
    <property type="term" value="C:plasma membrane"/>
    <property type="evidence" value="ECO:0007669"/>
    <property type="project" value="UniProtKB-SubCell"/>
</dbReference>
<dbReference type="PANTHER" id="PTHR39083">
    <property type="entry name" value="CYCLIC DI-GMP-BINDING PROTEIN"/>
    <property type="match status" value="1"/>
</dbReference>
<keyword evidence="8 15" id="KW-0997">Cell inner membrane</keyword>
<evidence type="ECO:0000256" key="10">
    <source>
        <dbReference type="ARBA" id="ARBA00022692"/>
    </source>
</evidence>
<protein>
    <recommendedName>
        <fullName evidence="6 15">Cyclic di-GMP-binding protein</fullName>
    </recommendedName>
    <alternativeName>
        <fullName evidence="14 15">Cellulose synthase regulatory subunit</fullName>
    </alternativeName>
</protein>
<comment type="similarity">
    <text evidence="4 15">Belongs to the AcsB/BcsB family.</text>
</comment>
<dbReference type="PANTHER" id="PTHR39083:SF1">
    <property type="entry name" value="CYCLIC DI-GMP-BINDING PROTEIN"/>
    <property type="match status" value="1"/>
</dbReference>
<evidence type="ECO:0000256" key="8">
    <source>
        <dbReference type="ARBA" id="ARBA00022519"/>
    </source>
</evidence>
<keyword evidence="17" id="KW-1185">Reference proteome</keyword>
<evidence type="ECO:0000256" key="11">
    <source>
        <dbReference type="ARBA" id="ARBA00022916"/>
    </source>
</evidence>
<evidence type="ECO:0000256" key="2">
    <source>
        <dbReference type="ARBA" id="ARBA00004377"/>
    </source>
</evidence>